<name>A0ABD3H588_9MARC</name>
<protein>
    <submittedName>
        <fullName evidence="1">Uncharacterized protein</fullName>
    </submittedName>
</protein>
<keyword evidence="2" id="KW-1185">Reference proteome</keyword>
<evidence type="ECO:0000313" key="1">
    <source>
        <dbReference type="EMBL" id="KAL3685707.1"/>
    </source>
</evidence>
<gene>
    <name evidence="1" type="ORF">R1sor_003729</name>
</gene>
<proteinExistence type="predicted"/>
<dbReference type="Proteomes" id="UP001633002">
    <property type="component" value="Unassembled WGS sequence"/>
</dbReference>
<evidence type="ECO:0000313" key="2">
    <source>
        <dbReference type="Proteomes" id="UP001633002"/>
    </source>
</evidence>
<dbReference type="Gene3D" id="2.80.10.50">
    <property type="match status" value="1"/>
</dbReference>
<reference evidence="1 2" key="1">
    <citation type="submission" date="2024-09" db="EMBL/GenBank/DDBJ databases">
        <title>Chromosome-scale assembly of Riccia sorocarpa.</title>
        <authorList>
            <person name="Paukszto L."/>
        </authorList>
    </citation>
    <scope>NUCLEOTIDE SEQUENCE [LARGE SCALE GENOMIC DNA]</scope>
    <source>
        <strain evidence="1">LP-2024</strain>
        <tissue evidence="1">Aerial parts of the thallus</tissue>
    </source>
</reference>
<sequence>MGFKAEALGIPPPEVPFRLRDGKFGKTVTVLTSTSDKPADVDLEPGVILCKNGSTLDSSFQLTPRILPSSESYHILNLRSGLALTEEEGGELVAKRLNSENERQAWCIIASKIFPDGSYYVQNYRTKRFLLFSPLEEVNRIRTGVLVKGMNAKQRIFIWSFSFSMEGGSVSRGIPPTQTQFRLMHLGTGRFLRGGNWPVMEEEVNEFTELHFRLVAPKRQSEKNIMAYLIQSVYASHFLTASVQNGEEFDSGNIEALKMDEGDLHQFWDIIPSNVPVGSYRIRNCCTKGYLHDEHKSLKLLLLSMPRTTPNVVMIEKLSSSGVDEIA</sequence>
<organism evidence="1 2">
    <name type="scientific">Riccia sorocarpa</name>
    <dbReference type="NCBI Taxonomy" id="122646"/>
    <lineage>
        <taxon>Eukaryota</taxon>
        <taxon>Viridiplantae</taxon>
        <taxon>Streptophyta</taxon>
        <taxon>Embryophyta</taxon>
        <taxon>Marchantiophyta</taxon>
        <taxon>Marchantiopsida</taxon>
        <taxon>Marchantiidae</taxon>
        <taxon>Marchantiales</taxon>
        <taxon>Ricciaceae</taxon>
        <taxon>Riccia</taxon>
    </lineage>
</organism>
<dbReference type="EMBL" id="JBJQOH010000006">
    <property type="protein sequence ID" value="KAL3685707.1"/>
    <property type="molecule type" value="Genomic_DNA"/>
</dbReference>
<comment type="caution">
    <text evidence="1">The sequence shown here is derived from an EMBL/GenBank/DDBJ whole genome shotgun (WGS) entry which is preliminary data.</text>
</comment>
<dbReference type="AlphaFoldDB" id="A0ABD3H588"/>
<accession>A0ABD3H588</accession>